<feature type="signal peptide" evidence="5">
    <location>
        <begin position="1"/>
        <end position="22"/>
    </location>
</feature>
<evidence type="ECO:0000313" key="7">
    <source>
        <dbReference type="EMBL" id="MBQ0936161.1"/>
    </source>
</evidence>
<feature type="domain" description="OmpA-like" evidence="6">
    <location>
        <begin position="81"/>
        <end position="198"/>
    </location>
</feature>
<dbReference type="InterPro" id="IPR036737">
    <property type="entry name" value="OmpA-like_sf"/>
</dbReference>
<dbReference type="InterPro" id="IPR006665">
    <property type="entry name" value="OmpA-like"/>
</dbReference>
<dbReference type="InterPro" id="IPR006664">
    <property type="entry name" value="OMP_bac"/>
</dbReference>
<comment type="caution">
    <text evidence="7">The sequence shown here is derived from an EMBL/GenBank/DDBJ whole genome shotgun (WGS) entry which is preliminary data.</text>
</comment>
<accession>A0ABS5DYD6</accession>
<evidence type="ECO:0000256" key="1">
    <source>
        <dbReference type="ARBA" id="ARBA00004442"/>
    </source>
</evidence>
<dbReference type="EMBL" id="JAGQDG010000004">
    <property type="protein sequence ID" value="MBQ0936161.1"/>
    <property type="molecule type" value="Genomic_DNA"/>
</dbReference>
<dbReference type="PRINTS" id="PR01021">
    <property type="entry name" value="OMPADOMAIN"/>
</dbReference>
<gene>
    <name evidence="7" type="ORF">KAK11_12550</name>
</gene>
<dbReference type="PROSITE" id="PS51257">
    <property type="entry name" value="PROKAR_LIPOPROTEIN"/>
    <property type="match status" value="1"/>
</dbReference>
<evidence type="ECO:0000313" key="8">
    <source>
        <dbReference type="Proteomes" id="UP000672097"/>
    </source>
</evidence>
<dbReference type="Gene3D" id="3.30.1330.60">
    <property type="entry name" value="OmpA-like domain"/>
    <property type="match status" value="1"/>
</dbReference>
<evidence type="ECO:0000256" key="4">
    <source>
        <dbReference type="SAM" id="MobiDB-lite"/>
    </source>
</evidence>
<keyword evidence="8" id="KW-1185">Reference proteome</keyword>
<comment type="subcellular location">
    <subcellularLocation>
        <location evidence="1">Cell outer membrane</location>
    </subcellularLocation>
</comment>
<dbReference type="SUPFAM" id="SSF103088">
    <property type="entry name" value="OmpA-like"/>
    <property type="match status" value="1"/>
</dbReference>
<proteinExistence type="predicted"/>
<dbReference type="InterPro" id="IPR050330">
    <property type="entry name" value="Bact_OuterMem_StrucFunc"/>
</dbReference>
<dbReference type="CDD" id="cd07185">
    <property type="entry name" value="OmpA_C-like"/>
    <property type="match status" value="1"/>
</dbReference>
<dbReference type="Proteomes" id="UP000672097">
    <property type="component" value="Unassembled WGS sequence"/>
</dbReference>
<feature type="region of interest" description="Disordered" evidence="4">
    <location>
        <begin position="29"/>
        <end position="53"/>
    </location>
</feature>
<feature type="chain" id="PRO_5046307494" evidence="5">
    <location>
        <begin position="23"/>
        <end position="199"/>
    </location>
</feature>
<dbReference type="PROSITE" id="PS51123">
    <property type="entry name" value="OMPA_2"/>
    <property type="match status" value="1"/>
</dbReference>
<keyword evidence="5" id="KW-0732">Signal</keyword>
<sequence>MKAATRFLAPGLILAVATIVGGCATEPTAPPKPMPAPAPAPAPVAPPVAKAPPPPTALQLFESAISKAAAEDNVSLNKTDSGGLVLRAGGDGTFALASSRLNPKFAEFLDELAKTLQAHPKVTVLVTGHTDNVGNAKNNETLSAARAKAVMAQLVKLGVAPERVSAMGKGASEPIASNDSAQGRAVNRRVDILVSEGGR</sequence>
<organism evidence="7 8">
    <name type="scientific">Ideonella paludis</name>
    <dbReference type="NCBI Taxonomy" id="1233411"/>
    <lineage>
        <taxon>Bacteria</taxon>
        <taxon>Pseudomonadati</taxon>
        <taxon>Pseudomonadota</taxon>
        <taxon>Betaproteobacteria</taxon>
        <taxon>Burkholderiales</taxon>
        <taxon>Sphaerotilaceae</taxon>
        <taxon>Ideonella</taxon>
    </lineage>
</organism>
<evidence type="ECO:0000256" key="2">
    <source>
        <dbReference type="ARBA" id="ARBA00023136"/>
    </source>
</evidence>
<protein>
    <submittedName>
        <fullName evidence="7">OmpA family protein</fullName>
    </submittedName>
</protein>
<dbReference type="Pfam" id="PF00691">
    <property type="entry name" value="OmpA"/>
    <property type="match status" value="1"/>
</dbReference>
<dbReference type="RefSeq" id="WP_210809470.1">
    <property type="nucleotide sequence ID" value="NZ_JAGQDG010000004.1"/>
</dbReference>
<keyword evidence="2 3" id="KW-0472">Membrane</keyword>
<evidence type="ECO:0000256" key="5">
    <source>
        <dbReference type="SAM" id="SignalP"/>
    </source>
</evidence>
<evidence type="ECO:0000256" key="3">
    <source>
        <dbReference type="PROSITE-ProRule" id="PRU00473"/>
    </source>
</evidence>
<dbReference type="PANTHER" id="PTHR30329:SF20">
    <property type="entry name" value="EXPORTED PROTEIN"/>
    <property type="match status" value="1"/>
</dbReference>
<name>A0ABS5DYD6_9BURK</name>
<reference evidence="7 8" key="1">
    <citation type="submission" date="2021-04" db="EMBL/GenBank/DDBJ databases">
        <title>The genome sequence of type strain Ideonella paludis KCTC 32238.</title>
        <authorList>
            <person name="Liu Y."/>
        </authorList>
    </citation>
    <scope>NUCLEOTIDE SEQUENCE [LARGE SCALE GENOMIC DNA]</scope>
    <source>
        <strain evidence="7 8">KCTC 32238</strain>
    </source>
</reference>
<evidence type="ECO:0000259" key="6">
    <source>
        <dbReference type="PROSITE" id="PS51123"/>
    </source>
</evidence>
<dbReference type="PANTHER" id="PTHR30329">
    <property type="entry name" value="STATOR ELEMENT OF FLAGELLAR MOTOR COMPLEX"/>
    <property type="match status" value="1"/>
</dbReference>